<comment type="caution">
    <text evidence="4">The sequence shown here is derived from an EMBL/GenBank/DDBJ whole genome shotgun (WGS) entry which is preliminary data.</text>
</comment>
<feature type="domain" description="COMM" evidence="3">
    <location>
        <begin position="20"/>
        <end position="71"/>
    </location>
</feature>
<name>A0AAD9PAG5_RIDPI</name>
<keyword evidence="5" id="KW-1185">Reference proteome</keyword>
<organism evidence="4 5">
    <name type="scientific">Ridgeia piscesae</name>
    <name type="common">Tubeworm</name>
    <dbReference type="NCBI Taxonomy" id="27915"/>
    <lineage>
        <taxon>Eukaryota</taxon>
        <taxon>Metazoa</taxon>
        <taxon>Spiralia</taxon>
        <taxon>Lophotrochozoa</taxon>
        <taxon>Annelida</taxon>
        <taxon>Polychaeta</taxon>
        <taxon>Sedentaria</taxon>
        <taxon>Canalipalpata</taxon>
        <taxon>Sabellida</taxon>
        <taxon>Siboglinidae</taxon>
        <taxon>Ridgeia</taxon>
    </lineage>
</organism>
<dbReference type="InterPro" id="IPR017920">
    <property type="entry name" value="COMM"/>
</dbReference>
<sequence>MEQKPHLQILLSSVGRTHPHIVDVDWRLDYCLKNNQVDRVNEPTFLISLKTQDLVTKLRDACKSLERTSEM</sequence>
<dbReference type="EMBL" id="JAODUO010000059">
    <property type="protein sequence ID" value="KAK2191134.1"/>
    <property type="molecule type" value="Genomic_DNA"/>
</dbReference>
<evidence type="ECO:0000313" key="5">
    <source>
        <dbReference type="Proteomes" id="UP001209878"/>
    </source>
</evidence>
<protein>
    <recommendedName>
        <fullName evidence="1">COMM domain-containing protein 3</fullName>
    </recommendedName>
</protein>
<evidence type="ECO:0000259" key="3">
    <source>
        <dbReference type="PROSITE" id="PS51269"/>
    </source>
</evidence>
<dbReference type="Proteomes" id="UP001209878">
    <property type="component" value="Unassembled WGS sequence"/>
</dbReference>
<evidence type="ECO:0000313" key="4">
    <source>
        <dbReference type="EMBL" id="KAK2191134.1"/>
    </source>
</evidence>
<reference evidence="4" key="1">
    <citation type="journal article" date="2023" name="Mol. Biol. Evol.">
        <title>Third-Generation Sequencing Reveals the Adaptive Role of the Epigenome in Three Deep-Sea Polychaetes.</title>
        <authorList>
            <person name="Perez M."/>
            <person name="Aroh O."/>
            <person name="Sun Y."/>
            <person name="Lan Y."/>
            <person name="Juniper S.K."/>
            <person name="Young C.R."/>
            <person name="Angers B."/>
            <person name="Qian P.Y."/>
        </authorList>
    </citation>
    <scope>NUCLEOTIDE SEQUENCE</scope>
    <source>
        <strain evidence="4">R07B-5</strain>
    </source>
</reference>
<proteinExistence type="inferred from homology"/>
<gene>
    <name evidence="4" type="ORF">NP493_59g02066</name>
</gene>
<evidence type="ECO:0000256" key="2">
    <source>
        <dbReference type="ARBA" id="ARBA00093469"/>
    </source>
</evidence>
<dbReference type="GO" id="GO:0006814">
    <property type="term" value="P:sodium ion transport"/>
    <property type="evidence" value="ECO:0007669"/>
    <property type="project" value="InterPro"/>
</dbReference>
<accession>A0AAD9PAG5</accession>
<comment type="similarity">
    <text evidence="2">Belongs to the COMM domain-containing protein 3 family.</text>
</comment>
<dbReference type="Pfam" id="PF07258">
    <property type="entry name" value="COMM_domain"/>
    <property type="match status" value="1"/>
</dbReference>
<dbReference type="PANTHER" id="PTHR31159:SF1">
    <property type="entry name" value="COMM DOMAIN-CONTAINING PROTEIN 3"/>
    <property type="match status" value="1"/>
</dbReference>
<dbReference type="PROSITE" id="PS51269">
    <property type="entry name" value="COMM"/>
    <property type="match status" value="1"/>
</dbReference>
<dbReference type="AlphaFoldDB" id="A0AAD9PAG5"/>
<evidence type="ECO:0000256" key="1">
    <source>
        <dbReference type="ARBA" id="ARBA00016548"/>
    </source>
</evidence>
<dbReference type="PANTHER" id="PTHR31159">
    <property type="entry name" value="COMM DOMAIN-CONTAINING PROTEIN 3"/>
    <property type="match status" value="1"/>
</dbReference>
<dbReference type="InterPro" id="IPR037355">
    <property type="entry name" value="COMMD3"/>
</dbReference>